<evidence type="ECO:0000313" key="2">
    <source>
        <dbReference type="Proteomes" id="UP000824681"/>
    </source>
</evidence>
<dbReference type="RefSeq" id="WP_020544446.1">
    <property type="nucleotide sequence ID" value="NZ_CP068985.1"/>
</dbReference>
<sequence length="550" mass="59994">MAPATLPATVYRLAGIAPTADAMFDATSTGRLAAPGVDVMELDIDGSPAVLYFRQHPPSKAGWTPGLSALTGVSLPLIRQDCEAVLIVAAEPYVYALGFGQGYLAVTDSREPGFGLHCALRAVDPARVRDVGRRALGGLPRHDSTYVPDGIPIGGVGIRDYAELVKKLGGLIKAADLGLSHRESVSVEGADGLRLPIPLEPTAFRALLHRLNEISEREVPPDFERLEAIRPVGSESLRDKLDALLDEALRGQGDAQLCVAVPAALVDLRHEARSYRIKVGSVAIVREELDLDDLRRRCKVQYCTSPSAALRDGTVEMCADREGKEPIGRARAIRWFEAVVAIRSRIYQLSDGEWYECGAGYVESMRRRLQQLIVPESEVTMLPWRAGESEEDYNVRMQNTFGRGRYLCLDRQFSRTRQQRRGKGYEACDGLTDLHTLVHVKAAHSSEPLSHQFAQALISTRTLYNESDARAKFSAKVAELSGGLLTVPENFVPGKIVLAILLKGKELTPDSLYPFAQVALVALADTLQRDHGVIVEVVGIPNDSSAEEGD</sequence>
<dbReference type="InterPro" id="IPR026487">
    <property type="entry name" value="CHP04141"/>
</dbReference>
<keyword evidence="2" id="KW-1185">Reference proteome</keyword>
<organism evidence="1 2">
    <name type="scientific">Nonomuraea coxensis DSM 45129</name>
    <dbReference type="NCBI Taxonomy" id="1122611"/>
    <lineage>
        <taxon>Bacteria</taxon>
        <taxon>Bacillati</taxon>
        <taxon>Actinomycetota</taxon>
        <taxon>Actinomycetes</taxon>
        <taxon>Streptosporangiales</taxon>
        <taxon>Streptosporangiaceae</taxon>
        <taxon>Nonomuraea</taxon>
    </lineage>
</organism>
<dbReference type="Pfam" id="PF19614">
    <property type="entry name" value="DUF6119"/>
    <property type="match status" value="1"/>
</dbReference>
<evidence type="ECO:0008006" key="3">
    <source>
        <dbReference type="Google" id="ProtNLM"/>
    </source>
</evidence>
<reference evidence="1 2" key="1">
    <citation type="journal article" date="2021" name="ACS Chem. Biol.">
        <title>Genomic-Led Discovery of a Novel Glycopeptide Antibiotic by Nonomuraea coxensis DSM 45129.</title>
        <authorList>
            <person name="Yushchuk O."/>
            <person name="Vior N.M."/>
            <person name="Andreo-Vidal A."/>
            <person name="Berini F."/>
            <person name="Ruckert C."/>
            <person name="Busche T."/>
            <person name="Binda E."/>
            <person name="Kalinowski J."/>
            <person name="Truman A.W."/>
            <person name="Marinelli F."/>
        </authorList>
    </citation>
    <scope>NUCLEOTIDE SEQUENCE [LARGE SCALE GENOMIC DNA]</scope>
    <source>
        <strain evidence="1 2">DSM 45129</strain>
    </source>
</reference>
<dbReference type="EMBL" id="CP068985">
    <property type="protein sequence ID" value="QYC39081.1"/>
    <property type="molecule type" value="Genomic_DNA"/>
</dbReference>
<dbReference type="Proteomes" id="UP000824681">
    <property type="component" value="Chromosome"/>
</dbReference>
<dbReference type="NCBIfam" id="TIGR04141">
    <property type="entry name" value="TIGR04141 family sporadically distributed protein"/>
    <property type="match status" value="1"/>
</dbReference>
<protein>
    <recommendedName>
        <fullName evidence="3">Sporadically distributed protein, TIGR04141 family</fullName>
    </recommendedName>
</protein>
<name>A0ABX8TUE5_9ACTN</name>
<proteinExistence type="predicted"/>
<gene>
    <name evidence="1" type="ORF">Nocox_07280</name>
</gene>
<evidence type="ECO:0000313" key="1">
    <source>
        <dbReference type="EMBL" id="QYC39081.1"/>
    </source>
</evidence>
<accession>A0ABX8TUE5</accession>